<sequence length="279" mass="31746">MVPVSINGVLSPPMISVFDRGFLFGESAYEVIPVYHQQPFQIDDHLARLQTNCQQLSQITISKSLIKQWIFKYLSMVNNCDNLYVQITPGAIPIRNHLSRTNHFTCIIHQSFHEKIDFDRYKIGFNAITVADTRSSHSHLKSIQLALNTQALQEAHARGYDDAIFIKNGYITEAASSNVFAVINQTLVTPPTQGIVAGLTRHAILNIAKNNQLKHCVRPLSLEDLQSASEVFLSSSIKLLKPIKTIEKFYQNLHGHPYWEQLFQLLMKHIDHATHQTQY</sequence>
<evidence type="ECO:0000256" key="9">
    <source>
        <dbReference type="ARBA" id="ARBA00048212"/>
    </source>
</evidence>
<protein>
    <recommendedName>
        <fullName evidence="7">branched-chain-amino-acid transaminase</fullName>
        <ecNumber evidence="7">2.6.1.42</ecNumber>
    </recommendedName>
</protein>
<proteinExistence type="inferred from homology"/>
<comment type="pathway">
    <text evidence="5">Amino-acid biosynthesis; L-leucine biosynthesis; L-leucine from 3-methyl-2-oxobutanoate: step 4/4.</text>
</comment>
<comment type="function">
    <text evidence="2">Acts on leucine, isoleucine and valine.</text>
</comment>
<keyword evidence="15" id="KW-1185">Reference proteome</keyword>
<comment type="cofactor">
    <cofactor evidence="1 13">
        <name>pyridoxal 5'-phosphate</name>
        <dbReference type="ChEBI" id="CHEBI:597326"/>
    </cofactor>
</comment>
<evidence type="ECO:0000256" key="4">
    <source>
        <dbReference type="ARBA" id="ARBA00004931"/>
    </source>
</evidence>
<comment type="pathway">
    <text evidence="4">Amino-acid biosynthesis; L-valine biosynthesis; L-valine from pyruvate: step 4/4.</text>
</comment>
<evidence type="ECO:0000256" key="10">
    <source>
        <dbReference type="ARBA" id="ARBA00048798"/>
    </source>
</evidence>
<comment type="similarity">
    <text evidence="6 12">Belongs to the class-IV pyridoxal-phosphate-dependent aminotransferase family.</text>
</comment>
<evidence type="ECO:0000256" key="2">
    <source>
        <dbReference type="ARBA" id="ARBA00003109"/>
    </source>
</evidence>
<evidence type="ECO:0000256" key="13">
    <source>
        <dbReference type="RuleBase" id="RU004516"/>
    </source>
</evidence>
<dbReference type="InterPro" id="IPR043132">
    <property type="entry name" value="BCAT-like_C"/>
</dbReference>
<comment type="catalytic activity">
    <reaction evidence="11">
        <text>L-leucine + 2-oxoglutarate = 4-methyl-2-oxopentanoate + L-glutamate</text>
        <dbReference type="Rhea" id="RHEA:18321"/>
        <dbReference type="ChEBI" id="CHEBI:16810"/>
        <dbReference type="ChEBI" id="CHEBI:17865"/>
        <dbReference type="ChEBI" id="CHEBI:29985"/>
        <dbReference type="ChEBI" id="CHEBI:57427"/>
        <dbReference type="EC" id="2.6.1.42"/>
    </reaction>
</comment>
<dbReference type="PANTHER" id="PTHR42743">
    <property type="entry name" value="AMINO-ACID AMINOTRANSFERASE"/>
    <property type="match status" value="1"/>
</dbReference>
<evidence type="ECO:0000256" key="3">
    <source>
        <dbReference type="ARBA" id="ARBA00004824"/>
    </source>
</evidence>
<comment type="pathway">
    <text evidence="3">Amino-acid biosynthesis; L-isoleucine biosynthesis; L-isoleucine from 2-oxobutanoate: step 4/4.</text>
</comment>
<dbReference type="GO" id="GO:0008483">
    <property type="term" value="F:transaminase activity"/>
    <property type="evidence" value="ECO:0007669"/>
    <property type="project" value="UniProtKB-KW"/>
</dbReference>
<keyword evidence="8 13" id="KW-0663">Pyridoxal phosphate</keyword>
<evidence type="ECO:0000256" key="7">
    <source>
        <dbReference type="ARBA" id="ARBA00013053"/>
    </source>
</evidence>
<gene>
    <name evidence="14" type="ORF">MKS91_01380</name>
</gene>
<dbReference type="PROSITE" id="PS00770">
    <property type="entry name" value="AA_TRANSFER_CLASS_4"/>
    <property type="match status" value="1"/>
</dbReference>
<evidence type="ECO:0000313" key="15">
    <source>
        <dbReference type="Proteomes" id="UP001320768"/>
    </source>
</evidence>
<keyword evidence="14" id="KW-0808">Transferase</keyword>
<evidence type="ECO:0000256" key="12">
    <source>
        <dbReference type="RuleBase" id="RU004106"/>
    </source>
</evidence>
<dbReference type="RefSeq" id="WP_258569054.1">
    <property type="nucleotide sequence ID" value="NZ_JAKUDN010000001.1"/>
</dbReference>
<comment type="caution">
    <text evidence="14">The sequence shown here is derived from an EMBL/GenBank/DDBJ whole genome shotgun (WGS) entry which is preliminary data.</text>
</comment>
<dbReference type="Gene3D" id="3.30.470.10">
    <property type="match status" value="1"/>
</dbReference>
<dbReference type="InterPro" id="IPR050571">
    <property type="entry name" value="Class-IV_PLP-Dep_Aminotrnsfr"/>
</dbReference>
<evidence type="ECO:0000256" key="5">
    <source>
        <dbReference type="ARBA" id="ARBA00005072"/>
    </source>
</evidence>
<evidence type="ECO:0000256" key="8">
    <source>
        <dbReference type="ARBA" id="ARBA00022898"/>
    </source>
</evidence>
<comment type="catalytic activity">
    <reaction evidence="10">
        <text>L-isoleucine + 2-oxoglutarate = (S)-3-methyl-2-oxopentanoate + L-glutamate</text>
        <dbReference type="Rhea" id="RHEA:24801"/>
        <dbReference type="ChEBI" id="CHEBI:16810"/>
        <dbReference type="ChEBI" id="CHEBI:29985"/>
        <dbReference type="ChEBI" id="CHEBI:35146"/>
        <dbReference type="ChEBI" id="CHEBI:58045"/>
        <dbReference type="EC" id="2.6.1.42"/>
    </reaction>
</comment>
<reference evidence="14 15" key="1">
    <citation type="journal article" date="2022" name="Nat. Microbiol.">
        <title>The microbiome of a bacterivorous marine choanoflagellate contains a resource-demanding obligate bacterial associate.</title>
        <authorList>
            <person name="Needham D.M."/>
            <person name="Poirier C."/>
            <person name="Bachy C."/>
            <person name="George E.E."/>
            <person name="Wilken S."/>
            <person name="Yung C.C.M."/>
            <person name="Limardo A.J."/>
            <person name="Morando M."/>
            <person name="Sudek L."/>
            <person name="Malmstrom R.R."/>
            <person name="Keeling P.J."/>
            <person name="Santoro A.E."/>
            <person name="Worden A.Z."/>
        </authorList>
    </citation>
    <scope>NUCLEOTIDE SEQUENCE [LARGE SCALE GENOMIC DNA]</scope>
    <source>
        <strain evidence="14 15">Comchoano-2</strain>
    </source>
</reference>
<dbReference type="EC" id="2.6.1.42" evidence="7"/>
<dbReference type="PANTHER" id="PTHR42743:SF11">
    <property type="entry name" value="AMINODEOXYCHORISMATE LYASE"/>
    <property type="match status" value="1"/>
</dbReference>
<dbReference type="Pfam" id="PF01063">
    <property type="entry name" value="Aminotran_4"/>
    <property type="match status" value="1"/>
</dbReference>
<evidence type="ECO:0000313" key="14">
    <source>
        <dbReference type="EMBL" id="MCP8351946.1"/>
    </source>
</evidence>
<dbReference type="SUPFAM" id="SSF56752">
    <property type="entry name" value="D-aminoacid aminotransferase-like PLP-dependent enzymes"/>
    <property type="match status" value="1"/>
</dbReference>
<evidence type="ECO:0000256" key="11">
    <source>
        <dbReference type="ARBA" id="ARBA00049229"/>
    </source>
</evidence>
<dbReference type="InterPro" id="IPR043131">
    <property type="entry name" value="BCAT-like_N"/>
</dbReference>
<dbReference type="EMBL" id="JAKUDN010000001">
    <property type="protein sequence ID" value="MCP8351946.1"/>
    <property type="molecule type" value="Genomic_DNA"/>
</dbReference>
<dbReference type="InterPro" id="IPR018300">
    <property type="entry name" value="Aminotrans_IV_CS"/>
</dbReference>
<name>A0ABT1L4V1_9GAMM</name>
<evidence type="ECO:0000256" key="6">
    <source>
        <dbReference type="ARBA" id="ARBA00009320"/>
    </source>
</evidence>
<dbReference type="InterPro" id="IPR001544">
    <property type="entry name" value="Aminotrans_IV"/>
</dbReference>
<accession>A0ABT1L4V1</accession>
<dbReference type="InterPro" id="IPR036038">
    <property type="entry name" value="Aminotransferase-like"/>
</dbReference>
<evidence type="ECO:0000256" key="1">
    <source>
        <dbReference type="ARBA" id="ARBA00001933"/>
    </source>
</evidence>
<dbReference type="Gene3D" id="3.20.10.10">
    <property type="entry name" value="D-amino Acid Aminotransferase, subunit A, domain 2"/>
    <property type="match status" value="1"/>
</dbReference>
<keyword evidence="14" id="KW-0032">Aminotransferase</keyword>
<dbReference type="Proteomes" id="UP001320768">
    <property type="component" value="Unassembled WGS sequence"/>
</dbReference>
<organism evidence="14 15">
    <name type="scientific">Candidatus Synchoanobacter obligatus</name>
    <dbReference type="NCBI Taxonomy" id="2919597"/>
    <lineage>
        <taxon>Bacteria</taxon>
        <taxon>Pseudomonadati</taxon>
        <taxon>Pseudomonadota</taxon>
        <taxon>Gammaproteobacteria</taxon>
        <taxon>Candidatus Comchoanobacterales</taxon>
        <taxon>Candidatus Comchoanobacteraceae</taxon>
        <taxon>Candidatus Synchoanobacter</taxon>
    </lineage>
</organism>
<comment type="catalytic activity">
    <reaction evidence="9">
        <text>L-valine + 2-oxoglutarate = 3-methyl-2-oxobutanoate + L-glutamate</text>
        <dbReference type="Rhea" id="RHEA:24813"/>
        <dbReference type="ChEBI" id="CHEBI:11851"/>
        <dbReference type="ChEBI" id="CHEBI:16810"/>
        <dbReference type="ChEBI" id="CHEBI:29985"/>
        <dbReference type="ChEBI" id="CHEBI:57762"/>
        <dbReference type="EC" id="2.6.1.42"/>
    </reaction>
</comment>